<gene>
    <name evidence="3" type="ORF">GQ651_16820</name>
</gene>
<evidence type="ECO:0000259" key="1">
    <source>
        <dbReference type="PROSITE" id="PS50404"/>
    </source>
</evidence>
<dbReference type="GO" id="GO:0016740">
    <property type="term" value="F:transferase activity"/>
    <property type="evidence" value="ECO:0007669"/>
    <property type="project" value="UniProtKB-KW"/>
</dbReference>
<dbReference type="CDD" id="cd03057">
    <property type="entry name" value="GST_N_Beta"/>
    <property type="match status" value="1"/>
</dbReference>
<dbReference type="Pfam" id="PF02798">
    <property type="entry name" value="GST_N"/>
    <property type="match status" value="1"/>
</dbReference>
<dbReference type="AlphaFoldDB" id="A0A7C9MFF5"/>
<dbReference type="SUPFAM" id="SSF47616">
    <property type="entry name" value="GST C-terminal domain-like"/>
    <property type="match status" value="1"/>
</dbReference>
<reference evidence="3 4" key="2">
    <citation type="submission" date="2020-03" db="EMBL/GenBank/DDBJ databases">
        <title>Kangsaoukella pontilimi gen. nov., sp. nov., a new member of the family Rhodobacteraceae isolated from a tidal mudflat.</title>
        <authorList>
            <person name="Kim I.S."/>
        </authorList>
    </citation>
    <scope>NUCLEOTIDE SEQUENCE [LARGE SCALE GENOMIC DNA]</scope>
    <source>
        <strain evidence="3 4">GH1-50</strain>
    </source>
</reference>
<dbReference type="SFLD" id="SFLDG01150">
    <property type="entry name" value="Main.1:_Beta-like"/>
    <property type="match status" value="1"/>
</dbReference>
<dbReference type="EMBL" id="WUPT01000003">
    <property type="protein sequence ID" value="MXQ09511.1"/>
    <property type="molecule type" value="Genomic_DNA"/>
</dbReference>
<dbReference type="Gene3D" id="3.40.30.10">
    <property type="entry name" value="Glutaredoxin"/>
    <property type="match status" value="1"/>
</dbReference>
<organism evidence="3 4">
    <name type="scientific">Kangsaoukella pontilimi</name>
    <dbReference type="NCBI Taxonomy" id="2691042"/>
    <lineage>
        <taxon>Bacteria</taxon>
        <taxon>Pseudomonadati</taxon>
        <taxon>Pseudomonadota</taxon>
        <taxon>Alphaproteobacteria</taxon>
        <taxon>Rhodobacterales</taxon>
        <taxon>Paracoccaceae</taxon>
        <taxon>Kangsaoukella</taxon>
    </lineage>
</organism>
<dbReference type="SUPFAM" id="SSF52833">
    <property type="entry name" value="Thioredoxin-like"/>
    <property type="match status" value="1"/>
</dbReference>
<accession>A0A7C9MFF5</accession>
<sequence length="204" mass="22251">MKLYWAPNTISIAPALVLNEGGVHWEPVRVDFASGEQTGDAYLAVNPKGRVPALATPGGVLTEAGAIMEYLAATAVPGMVPADPFHAARMREVMYYLASTMHVNHAHKVRGARWADRPESWDDMKAKVPQTMAASAAYVEGLFEDGPLLFGDAPTLADAYLYVVGHWLPADGVEVGDYPRLVRFMEVMRARPAVQALWDKGMLK</sequence>
<name>A0A7C9MFF5_9RHOB</name>
<reference evidence="3 4" key="1">
    <citation type="submission" date="2019-12" db="EMBL/GenBank/DDBJ databases">
        <authorList>
            <person name="Lee S.D."/>
        </authorList>
    </citation>
    <scope>NUCLEOTIDE SEQUENCE [LARGE SCALE GENOMIC DNA]</scope>
    <source>
        <strain evidence="3 4">GH1-50</strain>
    </source>
</reference>
<evidence type="ECO:0000259" key="2">
    <source>
        <dbReference type="PROSITE" id="PS50405"/>
    </source>
</evidence>
<keyword evidence="4" id="KW-1185">Reference proteome</keyword>
<dbReference type="InterPro" id="IPR036282">
    <property type="entry name" value="Glutathione-S-Trfase_C_sf"/>
</dbReference>
<protein>
    <submittedName>
        <fullName evidence="3">Glutathione S-transferase</fullName>
    </submittedName>
</protein>
<dbReference type="RefSeq" id="WP_160765499.1">
    <property type="nucleotide sequence ID" value="NZ_WUPT01000003.1"/>
</dbReference>
<dbReference type="PANTHER" id="PTHR44051">
    <property type="entry name" value="GLUTATHIONE S-TRANSFERASE-RELATED"/>
    <property type="match status" value="1"/>
</dbReference>
<dbReference type="PANTHER" id="PTHR44051:SF8">
    <property type="entry name" value="GLUTATHIONE S-TRANSFERASE GSTA"/>
    <property type="match status" value="1"/>
</dbReference>
<dbReference type="InterPro" id="IPR004045">
    <property type="entry name" value="Glutathione_S-Trfase_N"/>
</dbReference>
<dbReference type="Proteomes" id="UP000480350">
    <property type="component" value="Unassembled WGS sequence"/>
</dbReference>
<dbReference type="PROSITE" id="PS50405">
    <property type="entry name" value="GST_CTER"/>
    <property type="match status" value="1"/>
</dbReference>
<feature type="domain" description="GST C-terminal" evidence="2">
    <location>
        <begin position="83"/>
        <end position="204"/>
    </location>
</feature>
<evidence type="ECO:0000313" key="4">
    <source>
        <dbReference type="Proteomes" id="UP000480350"/>
    </source>
</evidence>
<proteinExistence type="predicted"/>
<dbReference type="InterPro" id="IPR040079">
    <property type="entry name" value="Glutathione_S-Trfase"/>
</dbReference>
<dbReference type="PROSITE" id="PS50404">
    <property type="entry name" value="GST_NTER"/>
    <property type="match status" value="1"/>
</dbReference>
<keyword evidence="3" id="KW-0808">Transferase</keyword>
<dbReference type="InterPro" id="IPR036249">
    <property type="entry name" value="Thioredoxin-like_sf"/>
</dbReference>
<evidence type="ECO:0000313" key="3">
    <source>
        <dbReference type="EMBL" id="MXQ09511.1"/>
    </source>
</evidence>
<dbReference type="CDD" id="cd03188">
    <property type="entry name" value="GST_C_Beta"/>
    <property type="match status" value="1"/>
</dbReference>
<dbReference type="InterPro" id="IPR010987">
    <property type="entry name" value="Glutathione-S-Trfase_C-like"/>
</dbReference>
<dbReference type="Pfam" id="PF13410">
    <property type="entry name" value="GST_C_2"/>
    <property type="match status" value="1"/>
</dbReference>
<dbReference type="SFLD" id="SFLDG00358">
    <property type="entry name" value="Main_(cytGST)"/>
    <property type="match status" value="1"/>
</dbReference>
<dbReference type="SFLD" id="SFLDS00019">
    <property type="entry name" value="Glutathione_Transferase_(cytos"/>
    <property type="match status" value="1"/>
</dbReference>
<dbReference type="Gene3D" id="1.20.1050.10">
    <property type="match status" value="1"/>
</dbReference>
<feature type="domain" description="GST N-terminal" evidence="1">
    <location>
        <begin position="1"/>
        <end position="79"/>
    </location>
</feature>
<comment type="caution">
    <text evidence="3">The sequence shown here is derived from an EMBL/GenBank/DDBJ whole genome shotgun (WGS) entry which is preliminary data.</text>
</comment>